<dbReference type="SUPFAM" id="SSF109854">
    <property type="entry name" value="DinB/YfiT-like putative metalloenzymes"/>
    <property type="match status" value="1"/>
</dbReference>
<dbReference type="Pfam" id="PF12867">
    <property type="entry name" value="DinB_2"/>
    <property type="match status" value="1"/>
</dbReference>
<dbReference type="Gene3D" id="2.160.20.80">
    <property type="entry name" value="E3 ubiquitin-protein ligase SopA"/>
    <property type="match status" value="1"/>
</dbReference>
<name>A0A8J3Q850_9ACTN</name>
<feature type="domain" description="DinB-like" evidence="1">
    <location>
        <begin position="96"/>
        <end position="236"/>
    </location>
</feature>
<dbReference type="InterPro" id="IPR024775">
    <property type="entry name" value="DinB-like"/>
</dbReference>
<dbReference type="AlphaFoldDB" id="A0A8J3Q850"/>
<dbReference type="RefSeq" id="WP_203909454.1">
    <property type="nucleotide sequence ID" value="NZ_BONY01000020.1"/>
</dbReference>
<accession>A0A8J3Q850</accession>
<proteinExistence type="predicted"/>
<reference evidence="2" key="1">
    <citation type="submission" date="2021-01" db="EMBL/GenBank/DDBJ databases">
        <title>Whole genome shotgun sequence of Rhizocola hellebori NBRC 109834.</title>
        <authorList>
            <person name="Komaki H."/>
            <person name="Tamura T."/>
        </authorList>
    </citation>
    <scope>NUCLEOTIDE SEQUENCE</scope>
    <source>
        <strain evidence="2">NBRC 109834</strain>
    </source>
</reference>
<dbReference type="EMBL" id="BONY01000020">
    <property type="protein sequence ID" value="GIH05610.1"/>
    <property type="molecule type" value="Genomic_DNA"/>
</dbReference>
<sequence length="247" mass="27469">MANYTNSDDFSGSLFLDTNMSGSVFREADLSGVKMHGVLLIGADIDGAIEGLRVNGVEVAPLIEAELNRRQPERALLRSRTPQELREGWAWMQGIWAATMKRAEALPPADLDRSVNDEWSFAQTLRHLIFVTDSWLSHAVLAESRPFHRLALPAGFIDDGHTYGIDNVKSAPFEEVAAARADRMAKVQSFLDEVTQEELERVREPNPAPGWPSPAARTALYCVHVVLNEEWAHHEFAVRDLAIIEAG</sequence>
<keyword evidence="3" id="KW-1185">Reference proteome</keyword>
<dbReference type="Gene3D" id="1.20.120.450">
    <property type="entry name" value="dinb family like domain"/>
    <property type="match status" value="1"/>
</dbReference>
<gene>
    <name evidence="2" type="ORF">Rhe02_36770</name>
</gene>
<dbReference type="InterPro" id="IPR001646">
    <property type="entry name" value="5peptide_repeat"/>
</dbReference>
<organism evidence="2 3">
    <name type="scientific">Rhizocola hellebori</name>
    <dbReference type="NCBI Taxonomy" id="1392758"/>
    <lineage>
        <taxon>Bacteria</taxon>
        <taxon>Bacillati</taxon>
        <taxon>Actinomycetota</taxon>
        <taxon>Actinomycetes</taxon>
        <taxon>Micromonosporales</taxon>
        <taxon>Micromonosporaceae</taxon>
        <taxon>Rhizocola</taxon>
    </lineage>
</organism>
<protein>
    <recommendedName>
        <fullName evidence="1">DinB-like domain-containing protein</fullName>
    </recommendedName>
</protein>
<dbReference type="InterPro" id="IPR034660">
    <property type="entry name" value="DinB/YfiT-like"/>
</dbReference>
<evidence type="ECO:0000313" key="3">
    <source>
        <dbReference type="Proteomes" id="UP000612899"/>
    </source>
</evidence>
<dbReference type="SUPFAM" id="SSF141571">
    <property type="entry name" value="Pentapeptide repeat-like"/>
    <property type="match status" value="1"/>
</dbReference>
<evidence type="ECO:0000313" key="2">
    <source>
        <dbReference type="EMBL" id="GIH05610.1"/>
    </source>
</evidence>
<comment type="caution">
    <text evidence="2">The sequence shown here is derived from an EMBL/GenBank/DDBJ whole genome shotgun (WGS) entry which is preliminary data.</text>
</comment>
<dbReference type="Pfam" id="PF00805">
    <property type="entry name" value="Pentapeptide"/>
    <property type="match status" value="1"/>
</dbReference>
<dbReference type="Proteomes" id="UP000612899">
    <property type="component" value="Unassembled WGS sequence"/>
</dbReference>
<evidence type="ECO:0000259" key="1">
    <source>
        <dbReference type="Pfam" id="PF12867"/>
    </source>
</evidence>